<keyword evidence="2" id="KW-1185">Reference proteome</keyword>
<accession>A0A7X3FYQ4</accession>
<dbReference type="RefSeq" id="WP_056127812.1">
    <property type="nucleotide sequence ID" value="NZ_CP168562.1"/>
</dbReference>
<dbReference type="EMBL" id="WSES01000003">
    <property type="protein sequence ID" value="MVW60458.1"/>
    <property type="molecule type" value="Genomic_DNA"/>
</dbReference>
<evidence type="ECO:0008006" key="3">
    <source>
        <dbReference type="Google" id="ProtNLM"/>
    </source>
</evidence>
<protein>
    <recommendedName>
        <fullName evidence="3">LexA regulated protein</fullName>
    </recommendedName>
</protein>
<dbReference type="Proteomes" id="UP000443353">
    <property type="component" value="Unassembled WGS sequence"/>
</dbReference>
<dbReference type="AlphaFoldDB" id="A0A7X3FYQ4"/>
<name>A0A7X3FYQ4_9BURK</name>
<proteinExistence type="predicted"/>
<reference evidence="1 2" key="1">
    <citation type="submission" date="2019-12" db="EMBL/GenBank/DDBJ databases">
        <authorList>
            <person name="Li C."/>
            <person name="Zhao J."/>
        </authorList>
    </citation>
    <scope>NUCLEOTIDE SEQUENCE [LARGE SCALE GENOMIC DNA]</scope>
    <source>
        <strain evidence="1 2">NEAU-DD11</strain>
    </source>
</reference>
<comment type="caution">
    <text evidence="1">The sequence shown here is derived from an EMBL/GenBank/DDBJ whole genome shotgun (WGS) entry which is preliminary data.</text>
</comment>
<organism evidence="1 2">
    <name type="scientific">Massilia cellulosiltytica</name>
    <dbReference type="NCBI Taxonomy" id="2683234"/>
    <lineage>
        <taxon>Bacteria</taxon>
        <taxon>Pseudomonadati</taxon>
        <taxon>Pseudomonadota</taxon>
        <taxon>Betaproteobacteria</taxon>
        <taxon>Burkholderiales</taxon>
        <taxon>Oxalobacteraceae</taxon>
        <taxon>Telluria group</taxon>
        <taxon>Massilia</taxon>
    </lineage>
</organism>
<sequence>MKKTDLAKSDAKKLMNQMSAKGATYGVGASAAMPDRREQRERERALGLVPFAVKLNSDLVKQLQTLSKERGVELNELVTQLLQKGLSA</sequence>
<gene>
    <name evidence="1" type="ORF">GPY61_10995</name>
</gene>
<evidence type="ECO:0000313" key="1">
    <source>
        <dbReference type="EMBL" id="MVW60458.1"/>
    </source>
</evidence>
<evidence type="ECO:0000313" key="2">
    <source>
        <dbReference type="Proteomes" id="UP000443353"/>
    </source>
</evidence>